<feature type="region of interest" description="Disordered" evidence="1">
    <location>
        <begin position="417"/>
        <end position="456"/>
    </location>
</feature>
<dbReference type="HOGENOM" id="CLU_428996_0_0_1"/>
<keyword evidence="3" id="KW-1185">Reference proteome</keyword>
<sequence>MPALILSPYNDSMRLGQGYNSFLQTPCLEDSVTIQQAPGSQGTRPENQSQTVSYSTRCVDRISEVVRLMGVSAGSSIKSGSIDNSGAFTIDEVKFAESDLNVVVSVKVINQIQRHRGSATFMPNAKIGELTEAEFHEIYGDCFISGFLEGGELHGIVSIRVLDSSRRNAVIAELKSHLNTTSSAPGWSLGDTSKISSYMSETETNITVNWSGGGFIKPEQDEWDFDTLIRVASSFSHRVAQCPHKTWAILTRYDALDSFIEWARIPKIKIRKYDNIQRHVADLLDTHLEYKSNLARLNNALSNPEKYIAATGENAIPVTIKSLVFERSRLKLEMDCIVKEIEDLDAAPEQVKMMELKPRVTAPEIWRARLPVLKKHEMETLSSIDNEVDYLRGLPSILGDNGEPENHPLVDHYQDLKERGTSSVTGTPAVKPAEKSVEQPIETGLSQHAPPPSFESASVTLCDPAILSHLNQNEVDFVTSAKNAELYKAFYFGRPVGNLYGGSFFNDAPDLLNAVGADEWPTRLEMDATSENVVHRIKLVYPKFTSSHAAEHSPFSAGGVANVRETLPANAKIVEIRFTERLTYVAVELSNGRKYACGTRPSNAAALITFSVPEGFKGLKGFWGREGHSLERIGPIWG</sequence>
<evidence type="ECO:0000256" key="1">
    <source>
        <dbReference type="SAM" id="MobiDB-lite"/>
    </source>
</evidence>
<dbReference type="RefSeq" id="XP_016598768.1">
    <property type="nucleotide sequence ID" value="XM_016737712.1"/>
</dbReference>
<dbReference type="GeneID" id="27673131"/>
<comment type="caution">
    <text evidence="2">The sequence shown here is derived from an EMBL/GenBank/DDBJ whole genome shotgun (WGS) entry which is preliminary data.</text>
</comment>
<dbReference type="AlphaFoldDB" id="A0A0A2JY20"/>
<dbReference type="Proteomes" id="UP000030143">
    <property type="component" value="Unassembled WGS sequence"/>
</dbReference>
<evidence type="ECO:0000313" key="2">
    <source>
        <dbReference type="EMBL" id="KGO57080.1"/>
    </source>
</evidence>
<accession>A0A0A2JY20</accession>
<dbReference type="STRING" id="27334.A0A0A2JY20"/>
<evidence type="ECO:0008006" key="4">
    <source>
        <dbReference type="Google" id="ProtNLM"/>
    </source>
</evidence>
<reference evidence="2 3" key="1">
    <citation type="journal article" date="2015" name="Mol. Plant Microbe Interact.">
        <title>Genome, transcriptome, and functional analyses of Penicillium expansum provide new insights into secondary metabolism and pathogenicity.</title>
        <authorList>
            <person name="Ballester A.R."/>
            <person name="Marcet-Houben M."/>
            <person name="Levin E."/>
            <person name="Sela N."/>
            <person name="Selma-Lazaro C."/>
            <person name="Carmona L."/>
            <person name="Wisniewski M."/>
            <person name="Droby S."/>
            <person name="Gonzalez-Candelas L."/>
            <person name="Gabaldon T."/>
        </authorList>
    </citation>
    <scope>NUCLEOTIDE SEQUENCE [LARGE SCALE GENOMIC DNA]</scope>
    <source>
        <strain evidence="2 3">MD-8</strain>
    </source>
</reference>
<organism evidence="2 3">
    <name type="scientific">Penicillium expansum</name>
    <name type="common">Blue mold rot fungus</name>
    <dbReference type="NCBI Taxonomy" id="27334"/>
    <lineage>
        <taxon>Eukaryota</taxon>
        <taxon>Fungi</taxon>
        <taxon>Dikarya</taxon>
        <taxon>Ascomycota</taxon>
        <taxon>Pezizomycotina</taxon>
        <taxon>Eurotiomycetes</taxon>
        <taxon>Eurotiomycetidae</taxon>
        <taxon>Eurotiales</taxon>
        <taxon>Aspergillaceae</taxon>
        <taxon>Penicillium</taxon>
    </lineage>
</organism>
<dbReference type="EMBL" id="JQFZ01000155">
    <property type="protein sequence ID" value="KGO57080.1"/>
    <property type="molecule type" value="Genomic_DNA"/>
</dbReference>
<proteinExistence type="predicted"/>
<evidence type="ECO:0000313" key="3">
    <source>
        <dbReference type="Proteomes" id="UP000030143"/>
    </source>
</evidence>
<protein>
    <recommendedName>
        <fullName evidence="4">Jacalin-type lectin domain-containing protein</fullName>
    </recommendedName>
</protein>
<name>A0A0A2JY20_PENEN</name>
<gene>
    <name evidence="2" type="ORF">PEX2_004340</name>
</gene>
<dbReference type="VEuPathDB" id="FungiDB:PEXP_027080"/>